<dbReference type="EMBL" id="LAZR01043386">
    <property type="protein sequence ID" value="KKL07197.1"/>
    <property type="molecule type" value="Genomic_DNA"/>
</dbReference>
<feature type="domain" description="CxxC-x17-CxxC" evidence="3">
    <location>
        <begin position="64"/>
        <end position="99"/>
    </location>
</feature>
<dbReference type="Pfam" id="PF13451">
    <property type="entry name" value="zf_Tbcl"/>
    <property type="match status" value="1"/>
</dbReference>
<accession>A0A0F9B0B1</accession>
<dbReference type="InterPro" id="IPR025306">
    <property type="entry name" value="Zn-bnd_dom_prob"/>
</dbReference>
<feature type="region of interest" description="Disordered" evidence="1">
    <location>
        <begin position="37"/>
        <end position="58"/>
    </location>
</feature>
<protein>
    <submittedName>
        <fullName evidence="4">Uncharacterized protein</fullName>
    </submittedName>
</protein>
<evidence type="ECO:0000256" key="1">
    <source>
        <dbReference type="SAM" id="MobiDB-lite"/>
    </source>
</evidence>
<dbReference type="NCBIfam" id="TIGR04272">
    <property type="entry name" value="cxxc_cxxc_Mbark"/>
    <property type="match status" value="1"/>
</dbReference>
<name>A0A0F9B0B1_9ZZZZ</name>
<reference evidence="4" key="1">
    <citation type="journal article" date="2015" name="Nature">
        <title>Complex archaea that bridge the gap between prokaryotes and eukaryotes.</title>
        <authorList>
            <person name="Spang A."/>
            <person name="Saw J.H."/>
            <person name="Jorgensen S.L."/>
            <person name="Zaremba-Niedzwiedzka K."/>
            <person name="Martijn J."/>
            <person name="Lind A.E."/>
            <person name="van Eijk R."/>
            <person name="Schleper C."/>
            <person name="Guy L."/>
            <person name="Ettema T.J."/>
        </authorList>
    </citation>
    <scope>NUCLEOTIDE SEQUENCE</scope>
</reference>
<sequence>MAYDDRDLTCVECNSEFVFSADDQDFHAQRGYQDPKRCPSCRQARRGGGGGGGGGGYRGGDSPTMYEAVCASCGGTARVPFEPRQDRPVYCSDCFSKEKSSRPGW</sequence>
<evidence type="ECO:0000259" key="2">
    <source>
        <dbReference type="Pfam" id="PF13451"/>
    </source>
</evidence>
<feature type="compositionally biased region" description="Gly residues" evidence="1">
    <location>
        <begin position="46"/>
        <end position="58"/>
    </location>
</feature>
<comment type="caution">
    <text evidence="4">The sequence shown here is derived from an EMBL/GenBank/DDBJ whole genome shotgun (WGS) entry which is preliminary data.</text>
</comment>
<gene>
    <name evidence="4" type="ORF">LCGC14_2588410</name>
</gene>
<dbReference type="Pfam" id="PF23477">
    <property type="entry name" value="zf_Tbcl_2"/>
    <property type="match status" value="1"/>
</dbReference>
<evidence type="ECO:0000259" key="3">
    <source>
        <dbReference type="Pfam" id="PF23477"/>
    </source>
</evidence>
<feature type="domain" description="Probable zinc-binding" evidence="2">
    <location>
        <begin position="5"/>
        <end position="46"/>
    </location>
</feature>
<proteinExistence type="predicted"/>
<evidence type="ECO:0000313" key="4">
    <source>
        <dbReference type="EMBL" id="KKL07197.1"/>
    </source>
</evidence>
<dbReference type="AlphaFoldDB" id="A0A0F9B0B1"/>
<dbReference type="InterPro" id="IPR026363">
    <property type="entry name" value="CxxC-x17-CxxC_dom"/>
</dbReference>
<organism evidence="4">
    <name type="scientific">marine sediment metagenome</name>
    <dbReference type="NCBI Taxonomy" id="412755"/>
    <lineage>
        <taxon>unclassified sequences</taxon>
        <taxon>metagenomes</taxon>
        <taxon>ecological metagenomes</taxon>
    </lineage>
</organism>